<keyword evidence="2" id="KW-1185">Reference proteome</keyword>
<reference evidence="1 2" key="1">
    <citation type="submission" date="2018-09" db="EMBL/GenBank/DDBJ databases">
        <title>Genome sequencing of Lachnoanaerobaculum umeaense DSM 23576.</title>
        <authorList>
            <person name="Kook J.-K."/>
            <person name="Park S.-N."/>
            <person name="Lim Y.K."/>
        </authorList>
    </citation>
    <scope>NUCLEOTIDE SEQUENCE [LARGE SCALE GENOMIC DNA]</scope>
    <source>
        <strain evidence="2">DSM 23576 \ CCUG 58757</strain>
    </source>
</reference>
<gene>
    <name evidence="1" type="ORF">D4A81_02400</name>
</gene>
<dbReference type="AlphaFoldDB" id="A0A385PY48"/>
<dbReference type="Proteomes" id="UP000265562">
    <property type="component" value="Chromosome"/>
</dbReference>
<evidence type="ECO:0000313" key="1">
    <source>
        <dbReference type="EMBL" id="AYA98876.1"/>
    </source>
</evidence>
<name>A0A385PY48_9FIRM</name>
<dbReference type="KEGG" id="lua:D4A81_02400"/>
<proteinExistence type="predicted"/>
<sequence length="64" mass="7654">MGSFNRHQALGIIYSNIKNLNDDYLSLVANKVLELKSEQEYNRATRYVMKHREELWQKRKGVKQ</sequence>
<evidence type="ECO:0000313" key="2">
    <source>
        <dbReference type="Proteomes" id="UP000265562"/>
    </source>
</evidence>
<organism evidence="1 2">
    <name type="scientific">Lachnoanaerobaculum umeaense</name>
    <dbReference type="NCBI Taxonomy" id="617123"/>
    <lineage>
        <taxon>Bacteria</taxon>
        <taxon>Bacillati</taxon>
        <taxon>Bacillota</taxon>
        <taxon>Clostridia</taxon>
        <taxon>Lachnospirales</taxon>
        <taxon>Lachnospiraceae</taxon>
        <taxon>Lachnoanaerobaculum</taxon>
    </lineage>
</organism>
<accession>A0A385PY48</accession>
<protein>
    <submittedName>
        <fullName evidence="1">Uncharacterized protein</fullName>
    </submittedName>
</protein>
<dbReference type="EMBL" id="CP032364">
    <property type="protein sequence ID" value="AYA98876.1"/>
    <property type="molecule type" value="Genomic_DNA"/>
</dbReference>